<dbReference type="Pfam" id="PF10593">
    <property type="entry name" value="Z1"/>
    <property type="match status" value="1"/>
</dbReference>
<keyword evidence="3" id="KW-0540">Nuclease</keyword>
<dbReference type="RefSeq" id="WP_168059886.1">
    <property type="nucleotide sequence ID" value="NZ_VTOW01000002.1"/>
</dbReference>
<comment type="caution">
    <text evidence="3">The sequence shown here is derived from an EMBL/GenBank/DDBJ whole genome shotgun (WGS) entry which is preliminary data.</text>
</comment>
<dbReference type="InterPro" id="IPR027417">
    <property type="entry name" value="P-loop_NTPase"/>
</dbReference>
<dbReference type="AlphaFoldDB" id="A0A7X6DQ72"/>
<dbReference type="SUPFAM" id="SSF52540">
    <property type="entry name" value="P-loop containing nucleoside triphosphate hydrolases"/>
    <property type="match status" value="1"/>
</dbReference>
<name>A0A7X6DQ72_9BACT</name>
<organism evidence="3 4">
    <name type="scientific">Candidatus Manganitrophus noduliformans</name>
    <dbReference type="NCBI Taxonomy" id="2606439"/>
    <lineage>
        <taxon>Bacteria</taxon>
        <taxon>Pseudomonadati</taxon>
        <taxon>Nitrospirota</taxon>
        <taxon>Nitrospiria</taxon>
        <taxon>Candidatus Troglogloeales</taxon>
        <taxon>Candidatus Manganitrophaceae</taxon>
        <taxon>Candidatus Manganitrophus</taxon>
    </lineage>
</organism>
<sequence>MTDYEKALSHALLMLGQGGAPAKSMIAEIANLAIQTVSQLAPKDRPLEIDEVRLVRELEGLVTWTVGPEFVIDSDEDHIKWLPAKRGVLEWKFWKRYRRYLTEKANPLPLAVVDSIDELTDKVLERLEDPERKAPWDRRGMIVGHVQSGKTSNFVGLICKAADAGYRIIIVLAGLHENLRSQTQKRVDEGFLGYSSAEATTFTQGNRPIGVGLLFTGYRAAADSLTGYQQDFSRQKARGLNINPIRHDPLILVVKKNKTILTNLISWLAGYADSDPKNVKRRQPLPDVPLLVIDDEADHASINTRAIPIDPMTGSPQDEYDVTAINGKVRQLLSLFSKKAYIGYTATPFANIFIHPEDYSAAGTLGQAPNEIEIPYGEGLFPRSFIISLPTPTNYIGPVSIFGIDPDPEAGVNSSIEPLPLIFRVTDSAVHIPRGHRSSLIVQSIPESLKRAIRCFILTCAARAYRGSGREHNSMLIHVTRFISVQRQVHELVRRELQDLTNRLRYGDGASAQQIITELQILWNEDFVPTTKAVLARITDPLMIEPEWKDIEPLLNAAAQKIAVKQISGESDDVLDYHNSPDGASVIAIGGDKLSRGLTLEGLSISYFLRPSQMYDTLMQMGRWFGYRPGYLDLCRLYTTNDLVDWYKHIAFAAEELRQEFELMVDTNKTPRDYGLRVRSHPNGLWITSLVKMREAKTLTISYDGRISETTVFHRDDKITGQNLDATNRFLTDLPKLNSSGTCVWSKIPARAIISFLREYRTHPHAPKVNSALLAHYISRKSAAGFLNEWTVVLVSSEDKGARGSAVFPYQVNLVQRKNETEDESSLKYTVKRLLSPVHEKIGLSEMAIRQALEETRAAWAMSPPDKRSKDEPKEPSGPALRRNRPINEGLLLLYPLDPEKAKLPYDIPTVGIGISFPGDKLNPTDGVEYEANLVYIGKELGDEDN</sequence>
<dbReference type="Proteomes" id="UP000534783">
    <property type="component" value="Unassembled WGS sequence"/>
</dbReference>
<feature type="region of interest" description="Disordered" evidence="1">
    <location>
        <begin position="859"/>
        <end position="884"/>
    </location>
</feature>
<dbReference type="EMBL" id="VTOW01000002">
    <property type="protein sequence ID" value="NKE71341.1"/>
    <property type="molecule type" value="Genomic_DNA"/>
</dbReference>
<reference evidence="3 4" key="1">
    <citation type="journal article" date="2020" name="Nature">
        <title>Bacterial chemolithoautotrophy via manganese oxidation.</title>
        <authorList>
            <person name="Yu H."/>
            <person name="Leadbetter J.R."/>
        </authorList>
    </citation>
    <scope>NUCLEOTIDE SEQUENCE [LARGE SCALE GENOMIC DNA]</scope>
    <source>
        <strain evidence="3 4">Mn-1</strain>
    </source>
</reference>
<evidence type="ECO:0000313" key="4">
    <source>
        <dbReference type="Proteomes" id="UP000534783"/>
    </source>
</evidence>
<accession>A0A7X6DQ72</accession>
<gene>
    <name evidence="3" type="ORF">MNODULE_11385</name>
</gene>
<evidence type="ECO:0000256" key="1">
    <source>
        <dbReference type="SAM" id="MobiDB-lite"/>
    </source>
</evidence>
<evidence type="ECO:0000259" key="2">
    <source>
        <dbReference type="Pfam" id="PF10593"/>
    </source>
</evidence>
<dbReference type="InterPro" id="IPR018310">
    <property type="entry name" value="Put_endonuclease_Z1-dom"/>
</dbReference>
<keyword evidence="3" id="KW-0378">Hydrolase</keyword>
<proteinExistence type="predicted"/>
<evidence type="ECO:0000313" key="3">
    <source>
        <dbReference type="EMBL" id="NKE71341.1"/>
    </source>
</evidence>
<feature type="domain" description="Putative endonuclease Z1" evidence="2">
    <location>
        <begin position="448"/>
        <end position="684"/>
    </location>
</feature>
<feature type="compositionally biased region" description="Basic and acidic residues" evidence="1">
    <location>
        <begin position="865"/>
        <end position="875"/>
    </location>
</feature>
<protein>
    <submittedName>
        <fullName evidence="3">Endonuclease</fullName>
    </submittedName>
</protein>
<keyword evidence="4" id="KW-1185">Reference proteome</keyword>
<dbReference type="GO" id="GO:0004519">
    <property type="term" value="F:endonuclease activity"/>
    <property type="evidence" value="ECO:0007669"/>
    <property type="project" value="UniProtKB-KW"/>
</dbReference>
<keyword evidence="3" id="KW-0255">Endonuclease</keyword>